<dbReference type="InterPro" id="IPR011004">
    <property type="entry name" value="Trimer_LpxA-like_sf"/>
</dbReference>
<comment type="caution">
    <text evidence="1">The sequence shown here is derived from an EMBL/GenBank/DDBJ whole genome shotgun (WGS) entry which is preliminary data.</text>
</comment>
<dbReference type="InterPro" id="IPR047324">
    <property type="entry name" value="LbH_gamma_CA-like"/>
</dbReference>
<organism evidence="1 2">
    <name type="scientific">Clostridium facile</name>
    <dbReference type="NCBI Taxonomy" id="2763035"/>
    <lineage>
        <taxon>Bacteria</taxon>
        <taxon>Bacillati</taxon>
        <taxon>Bacillota</taxon>
        <taxon>Clostridia</taxon>
        <taxon>Eubacteriales</taxon>
        <taxon>Clostridiaceae</taxon>
        <taxon>Clostridium</taxon>
    </lineage>
</organism>
<gene>
    <name evidence="1" type="ORF">H8Z77_01360</name>
</gene>
<dbReference type="Proteomes" id="UP000649151">
    <property type="component" value="Unassembled WGS sequence"/>
</dbReference>
<dbReference type="Gene3D" id="2.160.10.10">
    <property type="entry name" value="Hexapeptide repeat proteins"/>
    <property type="match status" value="1"/>
</dbReference>
<dbReference type="SUPFAM" id="SSF51161">
    <property type="entry name" value="Trimeric LpxA-like enzymes"/>
    <property type="match status" value="1"/>
</dbReference>
<dbReference type="PANTHER" id="PTHR13061:SF29">
    <property type="entry name" value="GAMMA CARBONIC ANHYDRASE-LIKE 1, MITOCHONDRIAL-RELATED"/>
    <property type="match status" value="1"/>
</dbReference>
<dbReference type="InterPro" id="IPR050484">
    <property type="entry name" value="Transf_Hexapept/Carb_Anhydrase"/>
</dbReference>
<proteinExistence type="predicted"/>
<protein>
    <submittedName>
        <fullName evidence="1">Gamma carbonic anhydrase family protein</fullName>
    </submittedName>
</protein>
<sequence>MKQPIIAKTAYLVPGVAVVGDVSIGEYSSIWYHAVIRGDLSQIKIGDRSNIQDGCILHSDAGMPLTIGNQVTVGHGAILHSCTIGDNSLIGMGAIVLNGAKIGKNCIVGAGALVTQNTIVPDNSLIFGNPAKVKRSLTPEEIQHNTANAEEYVGCIPNE</sequence>
<dbReference type="RefSeq" id="WP_186995928.1">
    <property type="nucleotide sequence ID" value="NZ_JACOQK010000001.1"/>
</dbReference>
<accession>A0ABR7ING4</accession>
<evidence type="ECO:0000313" key="1">
    <source>
        <dbReference type="EMBL" id="MBC5786675.1"/>
    </source>
</evidence>
<evidence type="ECO:0000313" key="2">
    <source>
        <dbReference type="Proteomes" id="UP000649151"/>
    </source>
</evidence>
<dbReference type="Pfam" id="PF00132">
    <property type="entry name" value="Hexapep"/>
    <property type="match status" value="1"/>
</dbReference>
<dbReference type="PANTHER" id="PTHR13061">
    <property type="entry name" value="DYNACTIN SUBUNIT P25"/>
    <property type="match status" value="1"/>
</dbReference>
<dbReference type="InterPro" id="IPR001451">
    <property type="entry name" value="Hexapep"/>
</dbReference>
<keyword evidence="2" id="KW-1185">Reference proteome</keyword>
<dbReference type="EMBL" id="JACOQK010000001">
    <property type="protein sequence ID" value="MBC5786675.1"/>
    <property type="molecule type" value="Genomic_DNA"/>
</dbReference>
<reference evidence="1 2" key="1">
    <citation type="submission" date="2020-08" db="EMBL/GenBank/DDBJ databases">
        <title>Genome public.</title>
        <authorList>
            <person name="Liu C."/>
            <person name="Sun Q."/>
        </authorList>
    </citation>
    <scope>NUCLEOTIDE SEQUENCE [LARGE SCALE GENOMIC DNA]</scope>
    <source>
        <strain evidence="1 2">NSJ-27</strain>
    </source>
</reference>
<dbReference type="CDD" id="cd04645">
    <property type="entry name" value="LbH_gamma_CA_like"/>
    <property type="match status" value="1"/>
</dbReference>
<name>A0ABR7ING4_9CLOT</name>